<accession>A0ACC2NXH5</accession>
<protein>
    <submittedName>
        <fullName evidence="1">Uncharacterized protein</fullName>
    </submittedName>
</protein>
<evidence type="ECO:0000313" key="2">
    <source>
        <dbReference type="Proteomes" id="UP001239111"/>
    </source>
</evidence>
<reference evidence="1" key="1">
    <citation type="submission" date="2023-04" db="EMBL/GenBank/DDBJ databases">
        <title>A chromosome-level genome assembly of the parasitoid wasp Eretmocerus hayati.</title>
        <authorList>
            <person name="Zhong Y."/>
            <person name="Liu S."/>
            <person name="Liu Y."/>
        </authorList>
    </citation>
    <scope>NUCLEOTIDE SEQUENCE</scope>
    <source>
        <strain evidence="1">ZJU_SS_LIU_2023</strain>
    </source>
</reference>
<evidence type="ECO:0000313" key="1">
    <source>
        <dbReference type="EMBL" id="KAJ8675311.1"/>
    </source>
</evidence>
<proteinExistence type="predicted"/>
<dbReference type="Proteomes" id="UP001239111">
    <property type="component" value="Chromosome 2"/>
</dbReference>
<name>A0ACC2NXH5_9HYME</name>
<gene>
    <name evidence="1" type="ORF">QAD02_011097</name>
</gene>
<dbReference type="EMBL" id="CM056742">
    <property type="protein sequence ID" value="KAJ8675311.1"/>
    <property type="molecule type" value="Genomic_DNA"/>
</dbReference>
<keyword evidence="2" id="KW-1185">Reference proteome</keyword>
<comment type="caution">
    <text evidence="1">The sequence shown here is derived from an EMBL/GenBank/DDBJ whole genome shotgun (WGS) entry which is preliminary data.</text>
</comment>
<sequence length="711" mass="80733">MDFLNIFLRIQAILFSLVVGSPHIKNKYPLLNLEKDNQVFQLGKHIADQCFSDSGTVVLSNESLNQSVSSMLNSNIPINIFTTDKDSPMRKHLRHKNVFKLNEEIVRNLTEPARSVMMIVQVDMNITKLLDEFRNSIWWRHDAPYLLIDGSEDNSCARANEVLTELWTFKILNAIFLCAKPANRPRILTLNPYGSIFPNSWRALGKLKSGQQNITLLQYSLTNNDTLFEGPTFCKSLYFDKLKDVQGYNFKTTYMNLTDKVFQYDQTRKGYERCYGSGTKPVCIVLSHINATLAAKRTGSIGFVNKDGKPDGSLRDISTETVDFLILPHYTRDHWKIQTYPFNAGGIKIVTYMKPMEIYDILISSLNLQTLVTIISLYVLLLVVLKYSLNASGSSLMMEYLRLLVGAATVAQPKGSPRRLVFIFLISAMAIVTSCFQAYLSTVSTLPENMPAIDSLADLIESKLKLAGPLSSKDTIPSKYWSNRYSVIEDHRECLRLALNGSLIACILNEVLIPRTFDDDPRIHISRNNLLERSLSLTLTDDSPLLNRMNQVLSRMNEAGFIELLRKEWKIQFDSNYLNDKIGDSSFMYENQMMIIYSLCTAWSVSVIVFLIEIAYFHLKKLYPNDNTSFRAKTSEKNEIPSTPDHESSALSYKRELDVHHFTIYEVGVHQGYCFIWVGNEAKKGSTEVATCVLEFTGVKGLAGMTGFVFH</sequence>
<organism evidence="1 2">
    <name type="scientific">Eretmocerus hayati</name>
    <dbReference type="NCBI Taxonomy" id="131215"/>
    <lineage>
        <taxon>Eukaryota</taxon>
        <taxon>Metazoa</taxon>
        <taxon>Ecdysozoa</taxon>
        <taxon>Arthropoda</taxon>
        <taxon>Hexapoda</taxon>
        <taxon>Insecta</taxon>
        <taxon>Pterygota</taxon>
        <taxon>Neoptera</taxon>
        <taxon>Endopterygota</taxon>
        <taxon>Hymenoptera</taxon>
        <taxon>Apocrita</taxon>
        <taxon>Proctotrupomorpha</taxon>
        <taxon>Chalcidoidea</taxon>
        <taxon>Aphelinidae</taxon>
        <taxon>Aphelininae</taxon>
        <taxon>Eretmocerus</taxon>
    </lineage>
</organism>